<evidence type="ECO:0000256" key="4">
    <source>
        <dbReference type="ARBA" id="ARBA00022807"/>
    </source>
</evidence>
<organism evidence="7 8">
    <name type="scientific">Paenibacillus athensensis</name>
    <dbReference type="NCBI Taxonomy" id="1967502"/>
    <lineage>
        <taxon>Bacteria</taxon>
        <taxon>Bacillati</taxon>
        <taxon>Bacillota</taxon>
        <taxon>Bacilli</taxon>
        <taxon>Bacillales</taxon>
        <taxon>Paenibacillaceae</taxon>
        <taxon>Paenibacillus</taxon>
    </lineage>
</organism>
<feature type="chain" id="PRO_5021284363" evidence="5">
    <location>
        <begin position="35"/>
        <end position="166"/>
    </location>
</feature>
<evidence type="ECO:0000256" key="3">
    <source>
        <dbReference type="ARBA" id="ARBA00022801"/>
    </source>
</evidence>
<proteinExistence type="inferred from homology"/>
<comment type="caution">
    <text evidence="7">The sequence shown here is derived from an EMBL/GenBank/DDBJ whole genome shotgun (WGS) entry which is preliminary data.</text>
</comment>
<dbReference type="AlphaFoldDB" id="A0A4Y8Q1A1"/>
<dbReference type="InterPro" id="IPR051202">
    <property type="entry name" value="Peptidase_C40"/>
</dbReference>
<protein>
    <submittedName>
        <fullName evidence="7">Hydrolase</fullName>
    </submittedName>
</protein>
<accession>A0A4Y8Q1A1</accession>
<reference evidence="7 8" key="1">
    <citation type="submission" date="2017-03" db="EMBL/GenBank/DDBJ databases">
        <title>Isolation of Levoglucosan Utilizing Bacteria.</title>
        <authorList>
            <person name="Arya A.S."/>
        </authorList>
    </citation>
    <scope>NUCLEOTIDE SEQUENCE [LARGE SCALE GENOMIC DNA]</scope>
    <source>
        <strain evidence="7 8">MEC069</strain>
    </source>
</reference>
<dbReference type="Proteomes" id="UP000298246">
    <property type="component" value="Unassembled WGS sequence"/>
</dbReference>
<dbReference type="SUPFAM" id="SSF54001">
    <property type="entry name" value="Cysteine proteinases"/>
    <property type="match status" value="1"/>
</dbReference>
<dbReference type="Gene3D" id="3.90.1720.10">
    <property type="entry name" value="endopeptidase domain like (from Nostoc punctiforme)"/>
    <property type="match status" value="1"/>
</dbReference>
<name>A0A4Y8Q1A1_9BACL</name>
<dbReference type="GO" id="GO:0006508">
    <property type="term" value="P:proteolysis"/>
    <property type="evidence" value="ECO:0007669"/>
    <property type="project" value="UniProtKB-KW"/>
</dbReference>
<evidence type="ECO:0000256" key="1">
    <source>
        <dbReference type="ARBA" id="ARBA00007074"/>
    </source>
</evidence>
<evidence type="ECO:0000259" key="6">
    <source>
        <dbReference type="PROSITE" id="PS51935"/>
    </source>
</evidence>
<keyword evidence="4" id="KW-0788">Thiol protease</keyword>
<dbReference type="InterPro" id="IPR000064">
    <property type="entry name" value="NLP_P60_dom"/>
</dbReference>
<dbReference type="GO" id="GO:0008234">
    <property type="term" value="F:cysteine-type peptidase activity"/>
    <property type="evidence" value="ECO:0007669"/>
    <property type="project" value="UniProtKB-KW"/>
</dbReference>
<dbReference type="EMBL" id="MYFO01000015">
    <property type="protein sequence ID" value="TFE87132.1"/>
    <property type="molecule type" value="Genomic_DNA"/>
</dbReference>
<evidence type="ECO:0000256" key="5">
    <source>
        <dbReference type="SAM" id="SignalP"/>
    </source>
</evidence>
<feature type="domain" description="NlpC/P60" evidence="6">
    <location>
        <begin position="46"/>
        <end position="166"/>
    </location>
</feature>
<dbReference type="Pfam" id="PF00877">
    <property type="entry name" value="NLPC_P60"/>
    <property type="match status" value="1"/>
</dbReference>
<keyword evidence="8" id="KW-1185">Reference proteome</keyword>
<keyword evidence="2" id="KW-0645">Protease</keyword>
<gene>
    <name evidence="7" type="ORF">B5M42_13140</name>
</gene>
<keyword evidence="3 7" id="KW-0378">Hydrolase</keyword>
<dbReference type="InterPro" id="IPR038765">
    <property type="entry name" value="Papain-like_cys_pep_sf"/>
</dbReference>
<evidence type="ECO:0000313" key="8">
    <source>
        <dbReference type="Proteomes" id="UP000298246"/>
    </source>
</evidence>
<dbReference type="PANTHER" id="PTHR47053:SF1">
    <property type="entry name" value="MUREIN DD-ENDOPEPTIDASE MEPH-RELATED"/>
    <property type="match status" value="1"/>
</dbReference>
<evidence type="ECO:0000256" key="2">
    <source>
        <dbReference type="ARBA" id="ARBA00022670"/>
    </source>
</evidence>
<dbReference type="OrthoDB" id="9813118at2"/>
<feature type="signal peptide" evidence="5">
    <location>
        <begin position="1"/>
        <end position="34"/>
    </location>
</feature>
<dbReference type="PANTHER" id="PTHR47053">
    <property type="entry name" value="MUREIN DD-ENDOPEPTIDASE MEPH-RELATED"/>
    <property type="match status" value="1"/>
</dbReference>
<sequence>MKKNRLGRMFLGMTLSVSLIAASSLTLGASSAHAAAAPQAAATSTSSKASSIIATGERYMGVRYQYGSQAYNTRSFDCSSFTQYIFAKNGISLPRSSQQQSKVGHYVSRSQLQPGDLVFFYSPIHHVAVYIGNGKILHTYGSPGVTISSLNSGWWSTHYATARRVL</sequence>
<comment type="similarity">
    <text evidence="1">Belongs to the peptidase C40 family.</text>
</comment>
<evidence type="ECO:0000313" key="7">
    <source>
        <dbReference type="EMBL" id="TFE87132.1"/>
    </source>
</evidence>
<keyword evidence="5" id="KW-0732">Signal</keyword>
<dbReference type="PROSITE" id="PS51935">
    <property type="entry name" value="NLPC_P60"/>
    <property type="match status" value="1"/>
</dbReference>